<organism evidence="3 4">
    <name type="scientific">Paraglomus brasilianum</name>
    <dbReference type="NCBI Taxonomy" id="144538"/>
    <lineage>
        <taxon>Eukaryota</taxon>
        <taxon>Fungi</taxon>
        <taxon>Fungi incertae sedis</taxon>
        <taxon>Mucoromycota</taxon>
        <taxon>Glomeromycotina</taxon>
        <taxon>Glomeromycetes</taxon>
        <taxon>Paraglomerales</taxon>
        <taxon>Paraglomeraceae</taxon>
        <taxon>Paraglomus</taxon>
    </lineage>
</organism>
<evidence type="ECO:0000313" key="4">
    <source>
        <dbReference type="Proteomes" id="UP000789739"/>
    </source>
</evidence>
<feature type="transmembrane region" description="Helical" evidence="2">
    <location>
        <begin position="51"/>
        <end position="69"/>
    </location>
</feature>
<feature type="transmembrane region" description="Helical" evidence="2">
    <location>
        <begin position="125"/>
        <end position="147"/>
    </location>
</feature>
<reference evidence="3" key="1">
    <citation type="submission" date="2021-06" db="EMBL/GenBank/DDBJ databases">
        <authorList>
            <person name="Kallberg Y."/>
            <person name="Tangrot J."/>
            <person name="Rosling A."/>
        </authorList>
    </citation>
    <scope>NUCLEOTIDE SEQUENCE</scope>
    <source>
        <strain evidence="3">BR232B</strain>
    </source>
</reference>
<dbReference type="OrthoDB" id="5537068at2759"/>
<proteinExistence type="predicted"/>
<dbReference type="EMBL" id="CAJVPI010000003">
    <property type="protein sequence ID" value="CAG8451551.1"/>
    <property type="molecule type" value="Genomic_DNA"/>
</dbReference>
<comment type="caution">
    <text evidence="3">The sequence shown here is derived from an EMBL/GenBank/DDBJ whole genome shotgun (WGS) entry which is preliminary data.</text>
</comment>
<dbReference type="AlphaFoldDB" id="A0A9N8VIU2"/>
<gene>
    <name evidence="3" type="ORF">PBRASI_LOCUS63</name>
</gene>
<feature type="compositionally biased region" description="Basic and acidic residues" evidence="1">
    <location>
        <begin position="25"/>
        <end position="36"/>
    </location>
</feature>
<protein>
    <submittedName>
        <fullName evidence="3">416_t:CDS:1</fullName>
    </submittedName>
</protein>
<evidence type="ECO:0000313" key="3">
    <source>
        <dbReference type="EMBL" id="CAG8451551.1"/>
    </source>
</evidence>
<name>A0A9N8VIU2_9GLOM</name>
<evidence type="ECO:0000256" key="2">
    <source>
        <dbReference type="SAM" id="Phobius"/>
    </source>
</evidence>
<keyword evidence="4" id="KW-1185">Reference proteome</keyword>
<accession>A0A9N8VIU2</accession>
<keyword evidence="2" id="KW-1133">Transmembrane helix</keyword>
<keyword evidence="2" id="KW-0472">Membrane</keyword>
<keyword evidence="2" id="KW-0812">Transmembrane</keyword>
<feature type="compositionally biased region" description="Basic and acidic residues" evidence="1">
    <location>
        <begin position="1"/>
        <end position="10"/>
    </location>
</feature>
<dbReference type="Proteomes" id="UP000789739">
    <property type="component" value="Unassembled WGS sequence"/>
</dbReference>
<feature type="region of interest" description="Disordered" evidence="1">
    <location>
        <begin position="1"/>
        <end position="38"/>
    </location>
</feature>
<evidence type="ECO:0000256" key="1">
    <source>
        <dbReference type="SAM" id="MobiDB-lite"/>
    </source>
</evidence>
<sequence>MTQDSKDSDSSRPLSSAVNTVSQIRHPDPNASKTEKAAAPLATLSSEADPYPHIFMAAATGFGSGYAYYLKQPRLAAISAAVSATYAYGAINVDIPYRPVSHSELKTFDVHSHITLATKITHSQFLTFTAYAMVYLFTVASIGLLAACGPTAYVVKDPFNVSFASLAAISTAGNTLKAYQQWTGRPRELHRAY</sequence>